<accession>A0A7X6L7D1</accession>
<dbReference type="Proteomes" id="UP000540698">
    <property type="component" value="Unassembled WGS sequence"/>
</dbReference>
<keyword evidence="2" id="KW-1185">Reference proteome</keyword>
<evidence type="ECO:0000313" key="1">
    <source>
        <dbReference type="EMBL" id="NKY29044.1"/>
    </source>
</evidence>
<gene>
    <name evidence="1" type="ORF">HGB38_22905</name>
</gene>
<organism evidence="1 2">
    <name type="scientific">Nocardia gamkensis</name>
    <dbReference type="NCBI Taxonomy" id="352869"/>
    <lineage>
        <taxon>Bacteria</taxon>
        <taxon>Bacillati</taxon>
        <taxon>Actinomycetota</taxon>
        <taxon>Actinomycetes</taxon>
        <taxon>Mycobacteriales</taxon>
        <taxon>Nocardiaceae</taxon>
        <taxon>Nocardia</taxon>
    </lineage>
</organism>
<dbReference type="EMBL" id="JAAXOS010000011">
    <property type="protein sequence ID" value="NKY29044.1"/>
    <property type="molecule type" value="Genomic_DNA"/>
</dbReference>
<evidence type="ECO:0000313" key="2">
    <source>
        <dbReference type="Proteomes" id="UP000540698"/>
    </source>
</evidence>
<comment type="caution">
    <text evidence="1">The sequence shown here is derived from an EMBL/GenBank/DDBJ whole genome shotgun (WGS) entry which is preliminary data.</text>
</comment>
<dbReference type="Pfam" id="PF14063">
    <property type="entry name" value="DUF4254"/>
    <property type="match status" value="1"/>
</dbReference>
<proteinExistence type="predicted"/>
<name>A0A7X6L7D1_9NOCA</name>
<dbReference type="InterPro" id="IPR025350">
    <property type="entry name" value="DUF4254"/>
</dbReference>
<reference evidence="1 2" key="1">
    <citation type="submission" date="2020-04" db="EMBL/GenBank/DDBJ databases">
        <title>MicrobeNet Type strains.</title>
        <authorList>
            <person name="Nicholson A.C."/>
        </authorList>
    </citation>
    <scope>NUCLEOTIDE SEQUENCE [LARGE SCALE GENOMIC DNA]</scope>
    <source>
        <strain evidence="1 2">DSM 44956</strain>
    </source>
</reference>
<sequence length="142" mass="15388">MTPEPLPPKHRLLAACRGDARDDHPLLTAARDLTALHESRLSAGLAQAESIDQCRARLVRDIDRWVTAQLRPSLGAARVHTETVGSVLDRLAEYTALAYAALASSSNRVLGDAWERLAELAVGYEDLKDEVGTGQRRLPGGP</sequence>
<protein>
    <submittedName>
        <fullName evidence="1">DUF4254 domain-containing protein</fullName>
    </submittedName>
</protein>
<dbReference type="AlphaFoldDB" id="A0A7X6L7D1"/>